<name>A0ABR2L729_9EUKA</name>
<dbReference type="EMBL" id="JAPFFF010000001">
    <property type="protein sequence ID" value="KAK8899119.1"/>
    <property type="molecule type" value="Genomic_DNA"/>
</dbReference>
<protein>
    <recommendedName>
        <fullName evidence="4">USP domain-containing protein</fullName>
    </recommendedName>
</protein>
<keyword evidence="3" id="KW-1185">Reference proteome</keyword>
<comment type="caution">
    <text evidence="2">The sequence shown here is derived from an EMBL/GenBank/DDBJ whole genome shotgun (WGS) entry which is preliminary data.</text>
</comment>
<evidence type="ECO:0000256" key="1">
    <source>
        <dbReference type="SAM" id="Coils"/>
    </source>
</evidence>
<evidence type="ECO:0008006" key="4">
    <source>
        <dbReference type="Google" id="ProtNLM"/>
    </source>
</evidence>
<reference evidence="2 3" key="1">
    <citation type="submission" date="2024-04" db="EMBL/GenBank/DDBJ databases">
        <title>Tritrichomonas musculus Genome.</title>
        <authorList>
            <person name="Alves-Ferreira E."/>
            <person name="Grigg M."/>
            <person name="Lorenzi H."/>
            <person name="Galac M."/>
        </authorList>
    </citation>
    <scope>NUCLEOTIDE SEQUENCE [LARGE SCALE GENOMIC DNA]</scope>
    <source>
        <strain evidence="2 3">EAF2021</strain>
    </source>
</reference>
<accession>A0ABR2L729</accession>
<organism evidence="2 3">
    <name type="scientific">Tritrichomonas musculus</name>
    <dbReference type="NCBI Taxonomy" id="1915356"/>
    <lineage>
        <taxon>Eukaryota</taxon>
        <taxon>Metamonada</taxon>
        <taxon>Parabasalia</taxon>
        <taxon>Tritrichomonadida</taxon>
        <taxon>Tritrichomonadidae</taxon>
        <taxon>Tritrichomonas</taxon>
    </lineage>
</organism>
<evidence type="ECO:0000313" key="3">
    <source>
        <dbReference type="Proteomes" id="UP001470230"/>
    </source>
</evidence>
<feature type="coiled-coil region" evidence="1">
    <location>
        <begin position="3"/>
        <end position="30"/>
    </location>
</feature>
<gene>
    <name evidence="2" type="ORF">M9Y10_001420</name>
</gene>
<proteinExistence type="predicted"/>
<keyword evidence="1" id="KW-0175">Coiled coil</keyword>
<sequence length="1090" mass="126862">MLRENQNIVIQEAKQEINQLISHYKFYNDLKFTLDLNKLKDYSCNKFLNRTKSKANDPETQAILNDIKTSIEGDYNHLYNHLNSILLSNSTFTELNTIIKIIQNPESDDFTEEEEEDHYGVFHTQRTACGSLNEEEEYIENDDQIQLIQDKINAFLDSHPEKMFFDKEKLRKISDSKTRLSEMISSLKAIRENPELHQVEEKEKPFSYVLSSQKAKSYSYLKSFSNIVKGNCFFISLFGHSECVRNQLTLLTQDKSIKKHEVDDMISIYGPVDVISFAKNVPESFDQLTNFNIDIPNIYFFEISNEGKDPNYIELCNFISFISHITILCSETVVTKAELQHFNELSFAESKTNTSINCSPEKVFSLNFDIKSLDENELRKSIFKLLIEKKNLFIPFETAGKYSQMFESKIIKNNDPKIGPLFEKDKINDYSLKMFNKARGYFDNMKKQLTEELYQISKEKKYIEDFHYNEQKVIEKVLRYFFVNINQTFWKNDSIIEISKVLVNDITKELKPFSNQIDSIELIGQLLQILSNNPKSFSKESKTILDKIQTKYPKLQEPKTPNEINDLAKKLKTIYDNLLDICFGEQELDDITDSISKEIFSFLNQNPIASDQEYGEFYSNLYKKYSDSSNYKMIGKYFSFILHIRKVPPEYRVSSFNIIIDEKSFKDAKVELDGKRKKMELTSGTTCHELYELVKKVYNLNNIPFHITTTNYDKEKNDYIVDIFDDNVPISKLKKSIFKVHYSVPKGKKSTATFLQSMIVAKEIKIADDFYIRTSSKEAIFNVKYQDNHDGWFNVPFTIETPNPEQSFGQDGGVLIYLKLSSKEMNYLKEGNTIIHQSYKNDSWVSEDDPIFLTYPKCNTAVVLLRHCSAHRVITLDTSINNLIPSQKKNTIYDRDWEGMSANTEFERGGKPYFVPVGYKAEGILVDSFNEDTCVAFHGTKARYVSSIISDRFKLPSERGGVEEDRIPLNEPYYGIENWAEAIFVSPSIKYAAFYSYNEESIIARTAEHNLVEAGHVIHDLVRLIVLQVRVNPSCTTYYPNTTPITPINDNYTDDQMEWRIASPADIFPYRLLTRDVPLRTFFREYRLRP</sequence>
<dbReference type="Proteomes" id="UP001470230">
    <property type="component" value="Unassembled WGS sequence"/>
</dbReference>
<evidence type="ECO:0000313" key="2">
    <source>
        <dbReference type="EMBL" id="KAK8899119.1"/>
    </source>
</evidence>